<gene>
    <name evidence="4" type="ORF">FMM05_04575</name>
</gene>
<dbReference type="AlphaFoldDB" id="A0A552V864"/>
<dbReference type="NCBIfam" id="TIGR04183">
    <property type="entry name" value="Por_Secre_tail"/>
    <property type="match status" value="1"/>
</dbReference>
<feature type="chain" id="PRO_5022217516" evidence="2">
    <location>
        <begin position="23"/>
        <end position="196"/>
    </location>
</feature>
<evidence type="ECO:0000313" key="5">
    <source>
        <dbReference type="Proteomes" id="UP000320643"/>
    </source>
</evidence>
<organism evidence="4 5">
    <name type="scientific">Flavobacterium zepuense</name>
    <dbReference type="NCBI Taxonomy" id="2593302"/>
    <lineage>
        <taxon>Bacteria</taxon>
        <taxon>Pseudomonadati</taxon>
        <taxon>Bacteroidota</taxon>
        <taxon>Flavobacteriia</taxon>
        <taxon>Flavobacteriales</taxon>
        <taxon>Flavobacteriaceae</taxon>
        <taxon>Flavobacterium</taxon>
    </lineage>
</organism>
<keyword evidence="5" id="KW-1185">Reference proteome</keyword>
<dbReference type="Proteomes" id="UP000320643">
    <property type="component" value="Unassembled WGS sequence"/>
</dbReference>
<evidence type="ECO:0000256" key="2">
    <source>
        <dbReference type="SAM" id="SignalP"/>
    </source>
</evidence>
<keyword evidence="1 2" id="KW-0732">Signal</keyword>
<reference evidence="4 5" key="1">
    <citation type="submission" date="2019-07" db="EMBL/GenBank/DDBJ databases">
        <title>Flavobacterium sp. nov., isolated from glacier ice.</title>
        <authorList>
            <person name="Liu Q."/>
            <person name="Xin Y.-H."/>
        </authorList>
    </citation>
    <scope>NUCLEOTIDE SEQUENCE [LARGE SCALE GENOMIC DNA]</scope>
    <source>
        <strain evidence="4 5">ZT4R6</strain>
    </source>
</reference>
<dbReference type="RefSeq" id="WP_143372155.1">
    <property type="nucleotide sequence ID" value="NZ_VJVZ01000002.1"/>
</dbReference>
<evidence type="ECO:0000259" key="3">
    <source>
        <dbReference type="Pfam" id="PF18962"/>
    </source>
</evidence>
<dbReference type="InterPro" id="IPR026444">
    <property type="entry name" value="Secre_tail"/>
</dbReference>
<comment type="caution">
    <text evidence="4">The sequence shown here is derived from an EMBL/GenBank/DDBJ whole genome shotgun (WGS) entry which is preliminary data.</text>
</comment>
<protein>
    <submittedName>
        <fullName evidence="4">T9SS type A sorting domain-containing protein</fullName>
    </submittedName>
</protein>
<dbReference type="Pfam" id="PF18962">
    <property type="entry name" value="Por_Secre_tail"/>
    <property type="match status" value="1"/>
</dbReference>
<evidence type="ECO:0000313" key="4">
    <source>
        <dbReference type="EMBL" id="TRW26657.1"/>
    </source>
</evidence>
<dbReference type="EMBL" id="VJVZ01000002">
    <property type="protein sequence ID" value="TRW26657.1"/>
    <property type="molecule type" value="Genomic_DNA"/>
</dbReference>
<dbReference type="OrthoDB" id="978867at2"/>
<accession>A0A552V864</accession>
<sequence>MKNVMKFGLALAMIFSVAVVRANEGFSVTSKEGMGKVISFTINETNSVHVSIYNADGSVIFDETTKGKDGKISRTYDLNAFPDGTYFLETETGAKVARRTITLTGKSAKVDETAVAEIVKPVVTNKNGLVSVNIANTNNAPVQIKMYDEANNELYSETLKGANVAKKFNINRAGAKNFTLVMTYNNKTFVETIAAR</sequence>
<name>A0A552V864_9FLAO</name>
<feature type="domain" description="Secretion system C-terminal sorting" evidence="3">
    <location>
        <begin position="40"/>
        <end position="96"/>
    </location>
</feature>
<proteinExistence type="predicted"/>
<evidence type="ECO:0000256" key="1">
    <source>
        <dbReference type="ARBA" id="ARBA00022729"/>
    </source>
</evidence>
<feature type="signal peptide" evidence="2">
    <location>
        <begin position="1"/>
        <end position="22"/>
    </location>
</feature>